<dbReference type="EMBL" id="CP014525">
    <property type="protein sequence ID" value="AMW33846.1"/>
    <property type="molecule type" value="Genomic_DNA"/>
</dbReference>
<organism evidence="2 3">
    <name type="scientific">Haematospirillum jordaniae</name>
    <dbReference type="NCBI Taxonomy" id="1549855"/>
    <lineage>
        <taxon>Bacteria</taxon>
        <taxon>Pseudomonadati</taxon>
        <taxon>Pseudomonadota</taxon>
        <taxon>Alphaproteobacteria</taxon>
        <taxon>Rhodospirillales</taxon>
        <taxon>Novispirillaceae</taxon>
        <taxon>Haematospirillum</taxon>
    </lineage>
</organism>
<proteinExistence type="predicted"/>
<evidence type="ECO:0000313" key="2">
    <source>
        <dbReference type="EMBL" id="AMW33846.1"/>
    </source>
</evidence>
<dbReference type="STRING" id="1549855.AY555_00190"/>
<dbReference type="GeneID" id="53315582"/>
<sequence length="220" mass="24109">MMTFGSSKRPGRLTRTATQDAPPRAGRQSVAGLGAPRQARAVAATGKPRNTPRNTHQETAGRATRESGQDKTSPITPPDRPEDLLMVVTELTRILDLENDALRKHHYGDVKEHSERKKALTRAYLEQIVVLRREPDIAKGMPQAQVEKLKVAGELLEQSSRLNESLLRAGIVAGNTFMGAVADAVREIQEKGQAAYGESGRLDGNQVENKRLAIALNKEF</sequence>
<protein>
    <recommendedName>
        <fullName evidence="4">Flagellar basal-body protein FlbY</fullName>
    </recommendedName>
</protein>
<evidence type="ECO:0000313" key="3">
    <source>
        <dbReference type="Proteomes" id="UP000076066"/>
    </source>
</evidence>
<dbReference type="RefSeq" id="WP_066131821.1">
    <property type="nucleotide sequence ID" value="NZ_CP014525.1"/>
</dbReference>
<accession>A0A143DB31</accession>
<evidence type="ECO:0000256" key="1">
    <source>
        <dbReference type="SAM" id="MobiDB-lite"/>
    </source>
</evidence>
<dbReference type="KEGG" id="hjo:AY555_00190"/>
<gene>
    <name evidence="2" type="ORF">AY555_00190</name>
</gene>
<dbReference type="Proteomes" id="UP000076066">
    <property type="component" value="Chromosome"/>
</dbReference>
<feature type="region of interest" description="Disordered" evidence="1">
    <location>
        <begin position="1"/>
        <end position="82"/>
    </location>
</feature>
<evidence type="ECO:0008006" key="4">
    <source>
        <dbReference type="Google" id="ProtNLM"/>
    </source>
</evidence>
<reference evidence="2 3" key="1">
    <citation type="submission" date="2016-02" db="EMBL/GenBank/DDBJ databases">
        <title>Complete Genome of H5569, the type strain of the newly described species Haematospirillium jordaniae.</title>
        <authorList>
            <person name="Nicholson A.C."/>
            <person name="Humrighouse B.W."/>
            <person name="Loparov V."/>
            <person name="McQuiston J.R."/>
        </authorList>
    </citation>
    <scope>NUCLEOTIDE SEQUENCE [LARGE SCALE GENOMIC DNA]</scope>
    <source>
        <strain evidence="2 3">H5569</strain>
    </source>
</reference>
<name>A0A143DB31_9PROT</name>
<keyword evidence="3" id="KW-1185">Reference proteome</keyword>
<dbReference type="AlphaFoldDB" id="A0A143DB31"/>